<dbReference type="EMBL" id="FNWU01000027">
    <property type="protein sequence ID" value="SEH67070.1"/>
    <property type="molecule type" value="Genomic_DNA"/>
</dbReference>
<evidence type="ECO:0000313" key="1">
    <source>
        <dbReference type="EMBL" id="SEH67070.1"/>
    </source>
</evidence>
<sequence length="161" mass="17018">MRRILTVTILILGALATVWVAPVQAQDSPELTCGSEQVDANVDRSVALFNDNTDAIPSSVATIVSSNTTEIRISNASQQSYTVSLNESLTITDVNVGPAADPDVTVTMNRTTACTVSTADDPVSVAQQMYRDDAITVQGNGLVNQAKTGIIDIAVEVGRFF</sequence>
<dbReference type="AlphaFoldDB" id="A0A1H6K6F8"/>
<keyword evidence="2" id="KW-1185">Reference proteome</keyword>
<protein>
    <submittedName>
        <fullName evidence="1">Uncharacterized protein</fullName>
    </submittedName>
</protein>
<dbReference type="Proteomes" id="UP000199215">
    <property type="component" value="Unassembled WGS sequence"/>
</dbReference>
<name>A0A1H6K6F8_9EURY</name>
<dbReference type="STRING" id="1267564.SAMN05192561_12711"/>
<dbReference type="RefSeq" id="WP_092818007.1">
    <property type="nucleotide sequence ID" value="NZ_FNWU01000027.1"/>
</dbReference>
<proteinExistence type="predicted"/>
<evidence type="ECO:0000313" key="2">
    <source>
        <dbReference type="Proteomes" id="UP000199215"/>
    </source>
</evidence>
<dbReference type="OrthoDB" id="339522at2157"/>
<accession>A0A1H6K6F8</accession>
<gene>
    <name evidence="1" type="ORF">SAMN05192561_12711</name>
</gene>
<organism evidence="1 2">
    <name type="scientific">Halopenitus malekzadehii</name>
    <dbReference type="NCBI Taxonomy" id="1267564"/>
    <lineage>
        <taxon>Archaea</taxon>
        <taxon>Methanobacteriati</taxon>
        <taxon>Methanobacteriota</taxon>
        <taxon>Stenosarchaea group</taxon>
        <taxon>Halobacteria</taxon>
        <taxon>Halobacteriales</taxon>
        <taxon>Haloferacaceae</taxon>
        <taxon>Halopenitus</taxon>
    </lineage>
</organism>
<reference evidence="1 2" key="1">
    <citation type="submission" date="2016-10" db="EMBL/GenBank/DDBJ databases">
        <authorList>
            <person name="de Groot N.N."/>
        </authorList>
    </citation>
    <scope>NUCLEOTIDE SEQUENCE [LARGE SCALE GENOMIC DNA]</scope>
    <source>
        <strain evidence="1 2">IBRC-M10418</strain>
    </source>
</reference>